<evidence type="ECO:0008006" key="3">
    <source>
        <dbReference type="Google" id="ProtNLM"/>
    </source>
</evidence>
<evidence type="ECO:0000313" key="1">
    <source>
        <dbReference type="EMBL" id="EEC58352.1"/>
    </source>
</evidence>
<keyword evidence="2" id="KW-1185">Reference proteome</keyword>
<dbReference type="SUPFAM" id="SSF50814">
    <property type="entry name" value="Lipocalins"/>
    <property type="match status" value="1"/>
</dbReference>
<evidence type="ECO:0000313" key="2">
    <source>
        <dbReference type="Proteomes" id="UP000003136"/>
    </source>
</evidence>
<reference evidence="1 2" key="2">
    <citation type="submission" date="2008-11" db="EMBL/GenBank/DDBJ databases">
        <authorList>
            <person name="Fulton L."/>
            <person name="Clifton S."/>
            <person name="Fulton B."/>
            <person name="Xu J."/>
            <person name="Minx P."/>
            <person name="Pepin K.H."/>
            <person name="Johnson M."/>
            <person name="Bhonagiri V."/>
            <person name="Nash W.E."/>
            <person name="Mardis E.R."/>
            <person name="Wilson R.K."/>
        </authorList>
    </citation>
    <scope>NUCLEOTIDE SEQUENCE [LARGE SCALE GENOMIC DNA]</scope>
    <source>
        <strain evidence="1 2">ATCC 43243</strain>
    </source>
</reference>
<dbReference type="HOGENOM" id="CLU_120388_0_1_9"/>
<proteinExistence type="predicted"/>
<gene>
    <name evidence="1" type="ORF">BACPEC_00482</name>
</gene>
<sequence length="150" mass="17181">MAEKVLIKILSEARAGEEKENMEIDYTGLLNRRNGVIYIRYDEVADTGTGLTSNMIKIYPDDIKVEINKKGAITSHMSFVSGEKTHTFYETPFGAMNLAIYARQVDIEETQDTIHVFMDYSIDANYETVSDNSIDITVRKKAYIIFEKYK</sequence>
<name>B7AP78_9FIRM</name>
<dbReference type="STRING" id="483218.BACPEC_00482"/>
<dbReference type="InterPro" id="IPR015231">
    <property type="entry name" value="DUF1934"/>
</dbReference>
<dbReference type="AlphaFoldDB" id="B7AP78"/>
<dbReference type="Proteomes" id="UP000003136">
    <property type="component" value="Unassembled WGS sequence"/>
</dbReference>
<reference evidence="1 2" key="1">
    <citation type="submission" date="2008-11" db="EMBL/GenBank/DDBJ databases">
        <title>Draft genome sequence of Bacteroides pectinophilus (ATCC 43243).</title>
        <authorList>
            <person name="Sudarsanam P."/>
            <person name="Ley R."/>
            <person name="Guruge J."/>
            <person name="Turnbaugh P.J."/>
            <person name="Mahowald M."/>
            <person name="Liep D."/>
            <person name="Gordon J."/>
        </authorList>
    </citation>
    <scope>NUCLEOTIDE SEQUENCE [LARGE SCALE GENOMIC DNA]</scope>
    <source>
        <strain evidence="1 2">ATCC 43243</strain>
    </source>
</reference>
<organism evidence="1 2">
    <name type="scientific">[Bacteroides] pectinophilus ATCC 43243</name>
    <dbReference type="NCBI Taxonomy" id="483218"/>
    <lineage>
        <taxon>Bacteria</taxon>
        <taxon>Bacillati</taxon>
        <taxon>Bacillota</taxon>
        <taxon>Clostridia</taxon>
        <taxon>Eubacteriales</taxon>
    </lineage>
</organism>
<dbReference type="InterPro" id="IPR012674">
    <property type="entry name" value="Calycin"/>
</dbReference>
<dbReference type="Gene3D" id="2.40.128.20">
    <property type="match status" value="1"/>
</dbReference>
<dbReference type="Pfam" id="PF09148">
    <property type="entry name" value="DUF1934"/>
    <property type="match status" value="1"/>
</dbReference>
<accession>B7AP78</accession>
<comment type="caution">
    <text evidence="1">The sequence shown here is derived from an EMBL/GenBank/DDBJ whole genome shotgun (WGS) entry which is preliminary data.</text>
</comment>
<dbReference type="EMBL" id="ABVQ01000034">
    <property type="protein sequence ID" value="EEC58352.1"/>
    <property type="molecule type" value="Genomic_DNA"/>
</dbReference>
<protein>
    <recommendedName>
        <fullName evidence="3">DUF1934 domain-containing protein</fullName>
    </recommendedName>
</protein>
<dbReference type="eggNOG" id="COG4506">
    <property type="taxonomic scope" value="Bacteria"/>
</dbReference>